<dbReference type="InterPro" id="IPR015815">
    <property type="entry name" value="HIBADH-related"/>
</dbReference>
<dbReference type="GO" id="GO:0051287">
    <property type="term" value="F:NAD binding"/>
    <property type="evidence" value="ECO:0007669"/>
    <property type="project" value="InterPro"/>
</dbReference>
<dbReference type="InterPro" id="IPR036291">
    <property type="entry name" value="NAD(P)-bd_dom_sf"/>
</dbReference>
<dbReference type="InterPro" id="IPR008927">
    <property type="entry name" value="6-PGluconate_DH-like_C_sf"/>
</dbReference>
<dbReference type="InterPro" id="IPR002204">
    <property type="entry name" value="3-OH-isobutyrate_DH-rel_CS"/>
</dbReference>
<dbReference type="PANTHER" id="PTHR43060">
    <property type="entry name" value="3-HYDROXYISOBUTYRATE DEHYDROGENASE-LIKE 1, MITOCHONDRIAL-RELATED"/>
    <property type="match status" value="1"/>
</dbReference>
<dbReference type="GO" id="GO:0016054">
    <property type="term" value="P:organic acid catabolic process"/>
    <property type="evidence" value="ECO:0007669"/>
    <property type="project" value="UniProtKB-ARBA"/>
</dbReference>
<evidence type="ECO:0000256" key="1">
    <source>
        <dbReference type="ARBA" id="ARBA00009080"/>
    </source>
</evidence>
<dbReference type="GO" id="GO:0016491">
    <property type="term" value="F:oxidoreductase activity"/>
    <property type="evidence" value="ECO:0007669"/>
    <property type="project" value="UniProtKB-KW"/>
</dbReference>
<feature type="domain" description="6-phosphogluconate dehydrogenase NADP-binding" evidence="5">
    <location>
        <begin position="3"/>
        <end position="163"/>
    </location>
</feature>
<dbReference type="Gene3D" id="3.40.50.720">
    <property type="entry name" value="NAD(P)-binding Rossmann-like Domain"/>
    <property type="match status" value="1"/>
</dbReference>
<dbReference type="Proteomes" id="UP000184315">
    <property type="component" value="Unassembled WGS sequence"/>
</dbReference>
<organism evidence="7 8">
    <name type="scientific">Planktothrix tepida PCC 9214</name>
    <dbReference type="NCBI Taxonomy" id="671072"/>
    <lineage>
        <taxon>Bacteria</taxon>
        <taxon>Bacillati</taxon>
        <taxon>Cyanobacteriota</taxon>
        <taxon>Cyanophyceae</taxon>
        <taxon>Oscillatoriophycideae</taxon>
        <taxon>Oscillatoriales</taxon>
        <taxon>Microcoleaceae</taxon>
        <taxon>Planktothrix</taxon>
    </lineage>
</organism>
<dbReference type="SUPFAM" id="SSF48179">
    <property type="entry name" value="6-phosphogluconate dehydrogenase C-terminal domain-like"/>
    <property type="match status" value="1"/>
</dbReference>
<reference evidence="8" key="1">
    <citation type="submission" date="2015-10" db="EMBL/GenBank/DDBJ databases">
        <authorList>
            <person name="Regsiter A."/>
            <person name="william w."/>
        </authorList>
    </citation>
    <scope>NUCLEOTIDE SEQUENCE [LARGE SCALE GENOMIC DNA]</scope>
</reference>
<sequence>MKTAFLGLGVMGGYMSANLAASGYSVNAWNRTSDRPGVKIALDAGANIVDSIQEAVTDVDIICTCVSDIPDVEAVILGENGVIHFAKPGAIIIDFSTIGSAAARHISQQLEPAQIQFLDAPVSGGDIGAKNGTLTIMVGGNEKIFETAKPILETMGKNIRYCGNVGSGQAVKLCNQILCSLNLVGICEAMLLAEKQGIDPNLVVEICSTGAAGSWALSNLGLKVAHGDFEPGFMIKHILKDLRIIQEMVNSDLPLPGTELADHLFKIVQKLDQGLGGNQGTQAMIRAYNRS</sequence>
<dbReference type="Pfam" id="PF14833">
    <property type="entry name" value="NAD_binding_11"/>
    <property type="match status" value="1"/>
</dbReference>
<keyword evidence="2 7" id="KW-0560">Oxidoreductase</keyword>
<dbReference type="SUPFAM" id="SSF51735">
    <property type="entry name" value="NAD(P)-binding Rossmann-fold domains"/>
    <property type="match status" value="1"/>
</dbReference>
<evidence type="ECO:0000313" key="8">
    <source>
        <dbReference type="Proteomes" id="UP000184315"/>
    </source>
</evidence>
<keyword evidence="3" id="KW-0520">NAD</keyword>
<dbReference type="RefSeq" id="WP_072717706.1">
    <property type="nucleotide sequence ID" value="NZ_LN889782.1"/>
</dbReference>
<feature type="active site" evidence="4">
    <location>
        <position position="172"/>
    </location>
</feature>
<dbReference type="OrthoDB" id="9786703at2"/>
<dbReference type="InterPro" id="IPR013328">
    <property type="entry name" value="6PGD_dom2"/>
</dbReference>
<dbReference type="PROSITE" id="PS00895">
    <property type="entry name" value="3_HYDROXYISOBUT_DH"/>
    <property type="match status" value="1"/>
</dbReference>
<dbReference type="PANTHER" id="PTHR43060:SF15">
    <property type="entry name" value="3-HYDROXYISOBUTYRATE DEHYDROGENASE-LIKE 1, MITOCHONDRIAL-RELATED"/>
    <property type="match status" value="1"/>
</dbReference>
<evidence type="ECO:0000313" key="7">
    <source>
        <dbReference type="EMBL" id="CUR30721.1"/>
    </source>
</evidence>
<accession>A0A1J1LGL8</accession>
<evidence type="ECO:0000256" key="2">
    <source>
        <dbReference type="ARBA" id="ARBA00023002"/>
    </source>
</evidence>
<dbReference type="GO" id="GO:0050661">
    <property type="term" value="F:NADP binding"/>
    <property type="evidence" value="ECO:0007669"/>
    <property type="project" value="InterPro"/>
</dbReference>
<evidence type="ECO:0000259" key="5">
    <source>
        <dbReference type="Pfam" id="PF03446"/>
    </source>
</evidence>
<gene>
    <name evidence="7" type="ORF">PL9214290312</name>
</gene>
<dbReference type="PIRSF" id="PIRSF000103">
    <property type="entry name" value="HIBADH"/>
    <property type="match status" value="1"/>
</dbReference>
<dbReference type="STRING" id="671072.PL9214290312"/>
<protein>
    <submittedName>
        <fullName evidence="7">Putative enzyme</fullName>
        <ecNumber evidence="7">1.1.-.-</ecNumber>
    </submittedName>
</protein>
<comment type="similarity">
    <text evidence="1">Belongs to the HIBADH-related family.</text>
</comment>
<dbReference type="EMBL" id="CZDF01000132">
    <property type="protein sequence ID" value="CUR30721.1"/>
    <property type="molecule type" value="Genomic_DNA"/>
</dbReference>
<evidence type="ECO:0000259" key="6">
    <source>
        <dbReference type="Pfam" id="PF14833"/>
    </source>
</evidence>
<proteinExistence type="inferred from homology"/>
<feature type="domain" description="3-hydroxyisobutyrate dehydrogenase-like NAD-binding" evidence="6">
    <location>
        <begin position="166"/>
        <end position="288"/>
    </location>
</feature>
<dbReference type="Gene3D" id="1.10.1040.10">
    <property type="entry name" value="N-(1-d-carboxylethyl)-l-norvaline Dehydrogenase, domain 2"/>
    <property type="match status" value="1"/>
</dbReference>
<dbReference type="InterPro" id="IPR006115">
    <property type="entry name" value="6PGDH_NADP-bd"/>
</dbReference>
<name>A0A1J1LGL8_9CYAN</name>
<evidence type="ECO:0000256" key="4">
    <source>
        <dbReference type="PIRSR" id="PIRSR000103-1"/>
    </source>
</evidence>
<evidence type="ECO:0000256" key="3">
    <source>
        <dbReference type="ARBA" id="ARBA00023027"/>
    </source>
</evidence>
<dbReference type="AlphaFoldDB" id="A0A1J1LGL8"/>
<dbReference type="Pfam" id="PF03446">
    <property type="entry name" value="NAD_binding_2"/>
    <property type="match status" value="1"/>
</dbReference>
<dbReference type="InterPro" id="IPR029154">
    <property type="entry name" value="HIBADH-like_NADP-bd"/>
</dbReference>
<keyword evidence="8" id="KW-1185">Reference proteome</keyword>
<dbReference type="EC" id="1.1.-.-" evidence="7"/>